<dbReference type="PROSITE" id="PS51257">
    <property type="entry name" value="PROKAR_LIPOPROTEIN"/>
    <property type="match status" value="1"/>
</dbReference>
<name>A0A085GJV7_9ENTR</name>
<dbReference type="eggNOG" id="ENOG5033DK8">
    <property type="taxonomic scope" value="Bacteria"/>
</dbReference>
<sequence length="151" mass="16518">MTMTIKNAINVFCPAIATMVLMLVSGCSASPSQQAKPIAKTQAIQTIQPAPNIESITQPTVKTPQQEQITFCRMALDSLQKVNPNRARKLSNDFNSLVSAASQYNAVRGQVGDTTRQAIDSMYHFKSVKLCADIDKELMDSLVQRGESAIR</sequence>
<comment type="caution">
    <text evidence="2">The sequence shown here is derived from an EMBL/GenBank/DDBJ whole genome shotgun (WGS) entry which is preliminary data.</text>
</comment>
<keyword evidence="3" id="KW-1185">Reference proteome</keyword>
<proteinExistence type="predicted"/>
<dbReference type="EMBL" id="JMPI01000014">
    <property type="protein sequence ID" value="KFC84002.1"/>
    <property type="molecule type" value="Genomic_DNA"/>
</dbReference>
<evidence type="ECO:0000313" key="2">
    <source>
        <dbReference type="EMBL" id="KFC84002.1"/>
    </source>
</evidence>
<feature type="chain" id="PRO_5001791226" description="Lipoprotein" evidence="1">
    <location>
        <begin position="30"/>
        <end position="151"/>
    </location>
</feature>
<reference evidence="2 3" key="1">
    <citation type="submission" date="2014-05" db="EMBL/GenBank/DDBJ databases">
        <title>ATOL: Assembling a taxonomically balanced genome-scale reconstruction of the evolutionary history of the Enterobacteriaceae.</title>
        <authorList>
            <person name="Plunkett G.III."/>
            <person name="Neeno-Eckwall E.C."/>
            <person name="Glasner J.D."/>
            <person name="Perna N.T."/>
        </authorList>
    </citation>
    <scope>NUCLEOTIDE SEQUENCE [LARGE SCALE GENOMIC DNA]</scope>
    <source>
        <strain evidence="2 3">ATCC 33320</strain>
    </source>
</reference>
<evidence type="ECO:0000256" key="1">
    <source>
        <dbReference type="SAM" id="SignalP"/>
    </source>
</evidence>
<evidence type="ECO:0008006" key="4">
    <source>
        <dbReference type="Google" id="ProtNLM"/>
    </source>
</evidence>
<keyword evidence="1" id="KW-0732">Signal</keyword>
<feature type="signal peptide" evidence="1">
    <location>
        <begin position="1"/>
        <end position="29"/>
    </location>
</feature>
<dbReference type="Proteomes" id="UP000028653">
    <property type="component" value="Unassembled WGS sequence"/>
</dbReference>
<organism evidence="2 3">
    <name type="scientific">Buttiauxella agrestis ATCC 33320</name>
    <dbReference type="NCBI Taxonomy" id="1006004"/>
    <lineage>
        <taxon>Bacteria</taxon>
        <taxon>Pseudomonadati</taxon>
        <taxon>Pseudomonadota</taxon>
        <taxon>Gammaproteobacteria</taxon>
        <taxon>Enterobacterales</taxon>
        <taxon>Enterobacteriaceae</taxon>
        <taxon>Buttiauxella</taxon>
    </lineage>
</organism>
<accession>A0A085GJV7</accession>
<protein>
    <recommendedName>
        <fullName evidence="4">Lipoprotein</fullName>
    </recommendedName>
</protein>
<dbReference type="AlphaFoldDB" id="A0A085GJV7"/>
<gene>
    <name evidence="2" type="ORF">GBAG_0621</name>
</gene>
<evidence type="ECO:0000313" key="3">
    <source>
        <dbReference type="Proteomes" id="UP000028653"/>
    </source>
</evidence>